<dbReference type="InterPro" id="IPR004852">
    <property type="entry name" value="Di-haem_cyt_c_peroxidsae"/>
</dbReference>
<dbReference type="GO" id="GO:0020037">
    <property type="term" value="F:heme binding"/>
    <property type="evidence" value="ECO:0007669"/>
    <property type="project" value="InterPro"/>
</dbReference>
<dbReference type="PROSITE" id="PS51007">
    <property type="entry name" value="CYTC"/>
    <property type="match status" value="2"/>
</dbReference>
<dbReference type="GO" id="GO:0009055">
    <property type="term" value="F:electron transfer activity"/>
    <property type="evidence" value="ECO:0007669"/>
    <property type="project" value="InterPro"/>
</dbReference>
<keyword evidence="5" id="KW-0560">Oxidoreductase</keyword>
<feature type="domain" description="Cytochrome c" evidence="9">
    <location>
        <begin position="58"/>
        <end position="171"/>
    </location>
</feature>
<keyword evidence="2 7" id="KW-0349">Heme</keyword>
<dbReference type="InterPro" id="IPR036909">
    <property type="entry name" value="Cyt_c-like_dom_sf"/>
</dbReference>
<evidence type="ECO:0000256" key="8">
    <source>
        <dbReference type="SAM" id="Phobius"/>
    </source>
</evidence>
<evidence type="ECO:0000259" key="9">
    <source>
        <dbReference type="PROSITE" id="PS51007"/>
    </source>
</evidence>
<keyword evidence="8" id="KW-0812">Transmembrane</keyword>
<dbReference type="GO" id="GO:0030313">
    <property type="term" value="C:cell envelope"/>
    <property type="evidence" value="ECO:0007669"/>
    <property type="project" value="UniProtKB-SubCell"/>
</dbReference>
<keyword evidence="8" id="KW-0472">Membrane</keyword>
<dbReference type="EMBL" id="KY400106">
    <property type="protein sequence ID" value="ART90591.1"/>
    <property type="molecule type" value="Genomic_DNA"/>
</dbReference>
<evidence type="ECO:0000256" key="6">
    <source>
        <dbReference type="ARBA" id="ARBA00023004"/>
    </source>
</evidence>
<evidence type="ECO:0000256" key="7">
    <source>
        <dbReference type="PROSITE-ProRule" id="PRU00433"/>
    </source>
</evidence>
<name>A0A2P0QJF4_9PROT</name>
<dbReference type="PANTHER" id="PTHR30600:SF10">
    <property type="entry name" value="BLL6722 PROTEIN"/>
    <property type="match status" value="1"/>
</dbReference>
<keyword evidence="4" id="KW-0732">Signal</keyword>
<feature type="transmembrane region" description="Helical" evidence="8">
    <location>
        <begin position="24"/>
        <end position="44"/>
    </location>
</feature>
<dbReference type="AlphaFoldDB" id="A0A2P0QJF4"/>
<dbReference type="GO" id="GO:0004130">
    <property type="term" value="F:cytochrome-c peroxidase activity"/>
    <property type="evidence" value="ECO:0007669"/>
    <property type="project" value="TreeGrafter"/>
</dbReference>
<evidence type="ECO:0000256" key="3">
    <source>
        <dbReference type="ARBA" id="ARBA00022723"/>
    </source>
</evidence>
<dbReference type="SUPFAM" id="SSF46626">
    <property type="entry name" value="Cytochrome c"/>
    <property type="match status" value="2"/>
</dbReference>
<evidence type="ECO:0000256" key="4">
    <source>
        <dbReference type="ARBA" id="ARBA00022729"/>
    </source>
</evidence>
<keyword evidence="6 7" id="KW-0408">Iron</keyword>
<dbReference type="GO" id="GO:0046872">
    <property type="term" value="F:metal ion binding"/>
    <property type="evidence" value="ECO:0007669"/>
    <property type="project" value="UniProtKB-KW"/>
</dbReference>
<accession>A0A2P0QJF4</accession>
<keyword evidence="3 7" id="KW-0479">Metal-binding</keyword>
<organism evidence="10">
    <name type="scientific">uncultured Pseudomonadota bacterium</name>
    <dbReference type="NCBI Taxonomy" id="153809"/>
    <lineage>
        <taxon>Bacteria</taxon>
        <taxon>Pseudomonadati</taxon>
        <taxon>Pseudomonadota</taxon>
        <taxon>environmental samples</taxon>
    </lineage>
</organism>
<dbReference type="Pfam" id="PF03150">
    <property type="entry name" value="CCP_MauG"/>
    <property type="match status" value="1"/>
</dbReference>
<keyword evidence="8" id="KW-1133">Transmembrane helix</keyword>
<proteinExistence type="predicted"/>
<sequence length="389" mass="43175">MQIAEGISAEVDHTTILGGSMRQIWVGSILTGAMLMLLTPFSFAEGEYTLPPLKFDAKKAALGKRLFYDERLSGDGALSCASCHIPEKGYADGKPLSDAYPGTKGFRNTPTLINTAHKKELGIPWFHDGRIGTSLNDVTRDQITETIWMNMDMRIMQERVKQDPLYIKMFEEAGMGEPSNGKVRKLIPEYLKTLTSRNVPYDQGRMDGPAKRGEELFAGKAGCVQCHSGPLFSDGQAHNLGVPENRDIYREPLRHITFVAFNMFMGNENYMNLRRDPGAHVITHYADGSEMGKFYTPTLRELRQTAPYMHNGMLATLEDVVAFYNKGGGNDPNKDSRLKPLGLSSGEQANLVAFLKALSGDALTGPDHVFGKSISQKYEPIEDWLTVKN</sequence>
<keyword evidence="10" id="KW-0575">Peroxidase</keyword>
<dbReference type="InterPro" id="IPR051395">
    <property type="entry name" value="Cytochrome_c_Peroxidase/MauG"/>
</dbReference>
<dbReference type="InterPro" id="IPR009056">
    <property type="entry name" value="Cyt_c-like_dom"/>
</dbReference>
<reference evidence="10" key="1">
    <citation type="submission" date="2016-12" db="EMBL/GenBank/DDBJ databases">
        <title>Arsenic respiratory pathways in the anoxic pelagic waters of the Pacific Ocean.</title>
        <authorList>
            <person name="Saunders J.K."/>
            <person name="Fuchsman C.A."/>
            <person name="McKay C."/>
            <person name="Rocap G."/>
        </authorList>
    </citation>
    <scope>NUCLEOTIDE SEQUENCE</scope>
</reference>
<evidence type="ECO:0000313" key="10">
    <source>
        <dbReference type="EMBL" id="ART90591.1"/>
    </source>
</evidence>
<feature type="domain" description="Cytochrome c" evidence="9">
    <location>
        <begin position="208"/>
        <end position="359"/>
    </location>
</feature>
<evidence type="ECO:0000256" key="5">
    <source>
        <dbReference type="ARBA" id="ARBA00023002"/>
    </source>
</evidence>
<protein>
    <submittedName>
        <fullName evidence="10">Di-haem cytochrome c peroxidase</fullName>
    </submittedName>
</protein>
<evidence type="ECO:0000256" key="2">
    <source>
        <dbReference type="ARBA" id="ARBA00022617"/>
    </source>
</evidence>
<dbReference type="PANTHER" id="PTHR30600">
    <property type="entry name" value="CYTOCHROME C PEROXIDASE-RELATED"/>
    <property type="match status" value="1"/>
</dbReference>
<evidence type="ECO:0000256" key="1">
    <source>
        <dbReference type="ARBA" id="ARBA00004196"/>
    </source>
</evidence>
<dbReference type="Gene3D" id="1.10.760.10">
    <property type="entry name" value="Cytochrome c-like domain"/>
    <property type="match status" value="2"/>
</dbReference>
<comment type="subcellular location">
    <subcellularLocation>
        <location evidence="1">Cell envelope</location>
    </subcellularLocation>
</comment>